<dbReference type="AlphaFoldDB" id="A0A0N0C5Z8"/>
<dbReference type="OrthoDB" id="9802600at2"/>
<comment type="caution">
    <text evidence="4">The sequence shown here is derived from an EMBL/GenBank/DDBJ whole genome shotgun (WGS) entry which is preliminary data.</text>
</comment>
<evidence type="ECO:0000259" key="2">
    <source>
        <dbReference type="Pfam" id="PF21307"/>
    </source>
</evidence>
<dbReference type="InterPro" id="IPR054363">
    <property type="entry name" value="GH95_cat"/>
</dbReference>
<evidence type="ECO:0000313" key="4">
    <source>
        <dbReference type="EMBL" id="KOY17974.1"/>
    </source>
</evidence>
<keyword evidence="5" id="KW-1185">Reference proteome</keyword>
<reference evidence="4 5" key="1">
    <citation type="submission" date="2015-08" db="EMBL/GenBank/DDBJ databases">
        <title>Draft genome sequence of cellulolytic and xylanolytic Paenibacillus sp. A59, isolated from a decaying forest soil from Patagonia, Argentina.</title>
        <authorList>
            <person name="Ghio S."/>
            <person name="Caceres A.M."/>
            <person name="Talia P."/>
            <person name="Grasso D."/>
            <person name="Campos E."/>
        </authorList>
    </citation>
    <scope>NUCLEOTIDE SEQUENCE [LARGE SCALE GENOMIC DNA]</scope>
    <source>
        <strain evidence="4 5">A59</strain>
    </source>
</reference>
<organism evidence="4 5">
    <name type="scientific">Paenibacillus xylanivorans</name>
    <dbReference type="NCBI Taxonomy" id="1705561"/>
    <lineage>
        <taxon>Bacteria</taxon>
        <taxon>Bacillati</taxon>
        <taxon>Bacillota</taxon>
        <taxon>Bacilli</taxon>
        <taxon>Bacillales</taxon>
        <taxon>Paenibacillaceae</taxon>
        <taxon>Paenibacillus</taxon>
    </lineage>
</organism>
<dbReference type="InterPro" id="IPR016518">
    <property type="entry name" value="Alpha-L-fucosidase"/>
</dbReference>
<feature type="domain" description="Glycosyl hydrolase family 95 N-terminal" evidence="1">
    <location>
        <begin position="11"/>
        <end position="247"/>
    </location>
</feature>
<dbReference type="GO" id="GO:0004560">
    <property type="term" value="F:alpha-L-fucosidase activity"/>
    <property type="evidence" value="ECO:0007669"/>
    <property type="project" value="InterPro"/>
</dbReference>
<feature type="domain" description="Alpha fucosidase A-like C-terminal" evidence="2">
    <location>
        <begin position="671"/>
        <end position="731"/>
    </location>
</feature>
<dbReference type="PATRIC" id="fig|1705561.3.peg.136"/>
<protein>
    <submittedName>
        <fullName evidence="4">Alpha-L-fucosidase</fullName>
    </submittedName>
</protein>
<dbReference type="Proteomes" id="UP000037688">
    <property type="component" value="Unassembled WGS sequence"/>
</dbReference>
<dbReference type="Pfam" id="PF21307">
    <property type="entry name" value="Glyco_hydro_95_C"/>
    <property type="match status" value="1"/>
</dbReference>
<sequence>MTEANQNHQRMWYSKPAKVWNEALPIGNGRLGAMIFGGVAEERLQLNEDSMWYGGARDRNNEDALPNLPRIRKFIMEGKLREAEELASMTMAGLPEAQRHYLPLGELQLSLSHHHGPVEDYVRELDLDRGVSRVSYRVNNIRYSRELFASHPDQAIILRISADTKNAVSIKARFNRQNWRYMEKTKKWDQSGLIMLGECGGKEGSSFAAVMKAVPNEGSCRLLGEYLLVEGATSVTLMLAAGTTFRQEDPELHCKLLLKELGRIPYDTLLARHTTDYGELYNRVALDLTKSTDRNNLPTDKRLEEFQKGSEDPGLIETYFQYGRYLLISSSRPGSLPANLQGVWNDSFTPPWDSKFTININAQMNYWLAENCNLAECHEPLFDLIERMREPGRVTARVMYDCRGFTAHHNTDIWADTAPQDTYLPASFWPMGAAWLCLHLWEHYRYSQNRVFLEQAYETMKESAEFLLDYLIEDAEGRLITCPSVSPENSYKLPSGEIGVLCAGASMDFQIIEALFNACIRSAELIGRDHSFRKELADTLKRIPKPEIGKNGQIQEWMEDYEEVEPGHRHISHLFGLYPGECFTPAQTPELAKAARITLERRLENGGGHTGWSRAWIIHFWARLEDGEMAYENVRALLEHSTLPNLFDNHPPFQIDGNFGGASGIAEMLLQSHTDVIRLLPAVPVQWHEGSVRGLRARGGYTLDFSWKMGEVTTVTIKSTNTGVCQLQGPGLKPISFNAEAGQSYTFT</sequence>
<dbReference type="PANTHER" id="PTHR31084">
    <property type="entry name" value="ALPHA-L-FUCOSIDASE 2"/>
    <property type="match status" value="1"/>
</dbReference>
<dbReference type="InterPro" id="IPR008928">
    <property type="entry name" value="6-hairpin_glycosidase_sf"/>
</dbReference>
<dbReference type="Pfam" id="PF22124">
    <property type="entry name" value="Glyco_hydro_95_cat"/>
    <property type="match status" value="1"/>
</dbReference>
<gene>
    <name evidence="4" type="ORF">AMS66_03310</name>
</gene>
<dbReference type="InterPro" id="IPR049053">
    <property type="entry name" value="AFCA-like_C"/>
</dbReference>
<accession>A0A0N0C5Z8</accession>
<evidence type="ECO:0000259" key="3">
    <source>
        <dbReference type="Pfam" id="PF22124"/>
    </source>
</evidence>
<dbReference type="FunFam" id="1.50.10.10:FF:000028">
    <property type="entry name" value="Alpha-L-fucosidase 2"/>
    <property type="match status" value="1"/>
</dbReference>
<evidence type="ECO:0000313" key="5">
    <source>
        <dbReference type="Proteomes" id="UP000037688"/>
    </source>
</evidence>
<proteinExistence type="predicted"/>
<dbReference type="InterPro" id="IPR027414">
    <property type="entry name" value="GH95_N_dom"/>
</dbReference>
<feature type="domain" description="Glycosyl hydrolase family 95 catalytic" evidence="3">
    <location>
        <begin position="266"/>
        <end position="669"/>
    </location>
</feature>
<dbReference type="PIRSF" id="PIRSF007663">
    <property type="entry name" value="UCP007663"/>
    <property type="match status" value="1"/>
</dbReference>
<dbReference type="Gene3D" id="1.50.10.10">
    <property type="match status" value="1"/>
</dbReference>
<dbReference type="PANTHER" id="PTHR31084:SF0">
    <property type="entry name" value="ALPHA-L-FUCOSIDASE 2"/>
    <property type="match status" value="1"/>
</dbReference>
<name>A0A0N0C5Z8_9BACL</name>
<dbReference type="EMBL" id="LITU01000029">
    <property type="protein sequence ID" value="KOY17974.1"/>
    <property type="molecule type" value="Genomic_DNA"/>
</dbReference>
<evidence type="ECO:0000259" key="1">
    <source>
        <dbReference type="Pfam" id="PF14498"/>
    </source>
</evidence>
<dbReference type="GO" id="GO:0005975">
    <property type="term" value="P:carbohydrate metabolic process"/>
    <property type="evidence" value="ECO:0007669"/>
    <property type="project" value="InterPro"/>
</dbReference>
<dbReference type="SUPFAM" id="SSF48208">
    <property type="entry name" value="Six-hairpin glycosidases"/>
    <property type="match status" value="1"/>
</dbReference>
<dbReference type="Pfam" id="PF14498">
    <property type="entry name" value="Glyco_hyd_65N_2"/>
    <property type="match status" value="1"/>
</dbReference>
<dbReference type="RefSeq" id="WP_053779427.1">
    <property type="nucleotide sequence ID" value="NZ_LITU01000029.1"/>
</dbReference>
<dbReference type="InterPro" id="IPR012341">
    <property type="entry name" value="6hp_glycosidase-like_sf"/>
</dbReference>